<evidence type="ECO:0000259" key="6">
    <source>
        <dbReference type="PROSITE" id="PS50893"/>
    </source>
</evidence>
<name>A0A3N6MUW9_NATCH</name>
<gene>
    <name evidence="7" type="ORF">EA472_05515</name>
</gene>
<dbReference type="InterPro" id="IPR003439">
    <property type="entry name" value="ABC_transporter-like_ATP-bd"/>
</dbReference>
<accession>A0A3N6MUW9</accession>
<dbReference type="InterPro" id="IPR013563">
    <property type="entry name" value="Oligopep_ABC_C"/>
</dbReference>
<dbReference type="SUPFAM" id="SSF52540">
    <property type="entry name" value="P-loop containing nucleoside triphosphate hydrolases"/>
    <property type="match status" value="2"/>
</dbReference>
<evidence type="ECO:0000256" key="4">
    <source>
        <dbReference type="ARBA" id="ARBA00022840"/>
    </source>
</evidence>
<dbReference type="PROSITE" id="PS00211">
    <property type="entry name" value="ABC_TRANSPORTER_1"/>
    <property type="match status" value="1"/>
</dbReference>
<dbReference type="CDD" id="cd03257">
    <property type="entry name" value="ABC_NikE_OppD_transporters"/>
    <property type="match status" value="2"/>
</dbReference>
<comment type="caution">
    <text evidence="7">The sequence shown here is derived from an EMBL/GenBank/DDBJ whole genome shotgun (WGS) entry which is preliminary data.</text>
</comment>
<protein>
    <submittedName>
        <fullName evidence="7">ABC transporter ATP-binding protein</fullName>
    </submittedName>
</protein>
<dbReference type="SMART" id="SM00382">
    <property type="entry name" value="AAA"/>
    <property type="match status" value="2"/>
</dbReference>
<keyword evidence="2" id="KW-0813">Transport</keyword>
<evidence type="ECO:0000313" key="8">
    <source>
        <dbReference type="Proteomes" id="UP000281431"/>
    </source>
</evidence>
<dbReference type="Proteomes" id="UP000281431">
    <property type="component" value="Unassembled WGS sequence"/>
</dbReference>
<organism evidence="7 8">
    <name type="scientific">Natrarchaeobius chitinivorans</name>
    <dbReference type="NCBI Taxonomy" id="1679083"/>
    <lineage>
        <taxon>Archaea</taxon>
        <taxon>Methanobacteriati</taxon>
        <taxon>Methanobacteriota</taxon>
        <taxon>Stenosarchaea group</taxon>
        <taxon>Halobacteria</taxon>
        <taxon>Halobacteriales</taxon>
        <taxon>Natrialbaceae</taxon>
        <taxon>Natrarchaeobius</taxon>
    </lineage>
</organism>
<keyword evidence="3" id="KW-0547">Nucleotide-binding</keyword>
<dbReference type="GO" id="GO:0055085">
    <property type="term" value="P:transmembrane transport"/>
    <property type="evidence" value="ECO:0007669"/>
    <property type="project" value="UniProtKB-ARBA"/>
</dbReference>
<dbReference type="InterPro" id="IPR050319">
    <property type="entry name" value="ABC_transp_ATP-bind"/>
</dbReference>
<keyword evidence="4 7" id="KW-0067">ATP-binding</keyword>
<comment type="similarity">
    <text evidence="1">Belongs to the ABC transporter superfamily.</text>
</comment>
<dbReference type="PANTHER" id="PTHR43776:SF7">
    <property type="entry name" value="D,D-DIPEPTIDE TRANSPORT ATP-BINDING PROTEIN DDPF-RELATED"/>
    <property type="match status" value="1"/>
</dbReference>
<dbReference type="NCBIfam" id="NF007739">
    <property type="entry name" value="PRK10419.1"/>
    <property type="match status" value="2"/>
</dbReference>
<reference evidence="7 8" key="1">
    <citation type="submission" date="2018-10" db="EMBL/GenBank/DDBJ databases">
        <title>Natrarchaeobius chitinivorans gen. nov., sp. nov., and Natrarchaeobius haloalkaliphilus sp. nov., alkaliphilic, chitin-utilizing haloarchaea from hypersaline alkaline lakes.</title>
        <authorList>
            <person name="Sorokin D.Y."/>
            <person name="Elcheninov A.G."/>
            <person name="Kostrikina N.A."/>
            <person name="Bale N.J."/>
            <person name="Sinninghe Damste J.S."/>
            <person name="Khijniak T.V."/>
            <person name="Kublanov I.V."/>
            <person name="Toshchakov S.V."/>
        </authorList>
    </citation>
    <scope>NUCLEOTIDE SEQUENCE [LARGE SCALE GENOMIC DNA]</scope>
    <source>
        <strain evidence="7 8">AArcht7</strain>
    </source>
</reference>
<keyword evidence="8" id="KW-1185">Reference proteome</keyword>
<dbReference type="Gene3D" id="3.40.50.300">
    <property type="entry name" value="P-loop containing nucleotide triphosphate hydrolases"/>
    <property type="match status" value="2"/>
</dbReference>
<dbReference type="PROSITE" id="PS50893">
    <property type="entry name" value="ABC_TRANSPORTER_2"/>
    <property type="match status" value="2"/>
</dbReference>
<evidence type="ECO:0000256" key="5">
    <source>
        <dbReference type="SAM" id="MobiDB-lite"/>
    </source>
</evidence>
<evidence type="ECO:0000256" key="3">
    <source>
        <dbReference type="ARBA" id="ARBA00022741"/>
    </source>
</evidence>
<evidence type="ECO:0000313" key="7">
    <source>
        <dbReference type="EMBL" id="RQH01781.1"/>
    </source>
</evidence>
<dbReference type="PANTHER" id="PTHR43776">
    <property type="entry name" value="TRANSPORT ATP-BINDING PROTEIN"/>
    <property type="match status" value="1"/>
</dbReference>
<sequence length="566" mass="60899">MTAAAPEPASIELRDERAMVSVENLTVRYGETVAVRTVSLSLERGEFVGLVGESGAGKSTLGLALVGLGGKASGSVRIGGTELVGADDGTVRRIRRRRVGLAFQNADDALHPAYTLGEQIAESVDGRRRRWRRRHESRVNRLLEDVGLEPAFADRYPHECSGGQNQRALLAIALAGDPDVLVLDEPTSSLDAVTQAHVLETLERVMAERDLAVLLITHDLDVVEHCCDRTVVMREGELVDRGVTDRLFSNPAHPYTSTLVDARRSTSRAVDGGTSSAPGTGDAIVAELETATKRYRDGSFVSALLGRETTTDTLVDASVSVREDECVALVGRSGAGKTTAARLIAGLETPSAGTVRIRGEIAGPVAERRPAQRASVGYVFQSPRSSLDPRRTVAESVAEPLVGAGWSRSRRDQRVRELLEHVGLEGYGDRYPRELSGGEAQRVAVARALALEPDLLVLDEATSALDTVTTHRLCSLFERLGRRNSRSMLVVTHDFDIARRLADRTLVLADGRVVDEGPTSELLSEPTHAETRTLIDATLGGSSADSRTNTTADTRTHTTHATDESD</sequence>
<dbReference type="InterPro" id="IPR027417">
    <property type="entry name" value="P-loop_NTPase"/>
</dbReference>
<feature type="compositionally biased region" description="Low complexity" evidence="5">
    <location>
        <begin position="542"/>
        <end position="553"/>
    </location>
</feature>
<dbReference type="Pfam" id="PF08352">
    <property type="entry name" value="oligo_HPY"/>
    <property type="match status" value="1"/>
</dbReference>
<dbReference type="GO" id="GO:0016887">
    <property type="term" value="F:ATP hydrolysis activity"/>
    <property type="evidence" value="ECO:0007669"/>
    <property type="project" value="InterPro"/>
</dbReference>
<dbReference type="EMBL" id="REFZ01000003">
    <property type="protein sequence ID" value="RQH01781.1"/>
    <property type="molecule type" value="Genomic_DNA"/>
</dbReference>
<feature type="domain" description="ABC transporter" evidence="6">
    <location>
        <begin position="293"/>
        <end position="535"/>
    </location>
</feature>
<feature type="domain" description="ABC transporter" evidence="6">
    <location>
        <begin position="20"/>
        <end position="260"/>
    </location>
</feature>
<dbReference type="GO" id="GO:0005524">
    <property type="term" value="F:ATP binding"/>
    <property type="evidence" value="ECO:0007669"/>
    <property type="project" value="UniProtKB-KW"/>
</dbReference>
<dbReference type="InterPro" id="IPR003593">
    <property type="entry name" value="AAA+_ATPase"/>
</dbReference>
<dbReference type="Pfam" id="PF00005">
    <property type="entry name" value="ABC_tran"/>
    <property type="match status" value="2"/>
</dbReference>
<proteinExistence type="inferred from homology"/>
<feature type="compositionally biased region" description="Basic and acidic residues" evidence="5">
    <location>
        <begin position="554"/>
        <end position="566"/>
    </location>
</feature>
<evidence type="ECO:0000256" key="2">
    <source>
        <dbReference type="ARBA" id="ARBA00022448"/>
    </source>
</evidence>
<feature type="region of interest" description="Disordered" evidence="5">
    <location>
        <begin position="539"/>
        <end position="566"/>
    </location>
</feature>
<dbReference type="OrthoDB" id="18209at2157"/>
<dbReference type="InterPro" id="IPR017871">
    <property type="entry name" value="ABC_transporter-like_CS"/>
</dbReference>
<dbReference type="GO" id="GO:0015833">
    <property type="term" value="P:peptide transport"/>
    <property type="evidence" value="ECO:0007669"/>
    <property type="project" value="InterPro"/>
</dbReference>
<evidence type="ECO:0000256" key="1">
    <source>
        <dbReference type="ARBA" id="ARBA00005417"/>
    </source>
</evidence>
<dbReference type="AlphaFoldDB" id="A0A3N6MUW9"/>